<feature type="transmembrane region" description="Helical" evidence="1">
    <location>
        <begin position="44"/>
        <end position="63"/>
    </location>
</feature>
<keyword evidence="3" id="KW-1185">Reference proteome</keyword>
<organism evidence="2 3">
    <name type="scientific">Methylomusa anaerophila</name>
    <dbReference type="NCBI Taxonomy" id="1930071"/>
    <lineage>
        <taxon>Bacteria</taxon>
        <taxon>Bacillati</taxon>
        <taxon>Bacillota</taxon>
        <taxon>Negativicutes</taxon>
        <taxon>Selenomonadales</taxon>
        <taxon>Sporomusaceae</taxon>
        <taxon>Methylomusa</taxon>
    </lineage>
</organism>
<proteinExistence type="predicted"/>
<evidence type="ECO:0000256" key="1">
    <source>
        <dbReference type="SAM" id="Phobius"/>
    </source>
</evidence>
<reference evidence="2 3" key="1">
    <citation type="journal article" date="2018" name="Int. J. Syst. Evol. Microbiol.">
        <title>Methylomusa anaerophila gen. nov., sp. nov., an anaerobic methanol-utilizing bacterium isolated from a microbial fuel cell.</title>
        <authorList>
            <person name="Amano N."/>
            <person name="Yamamuro A."/>
            <person name="Miyahara M."/>
            <person name="Kouzuma A."/>
            <person name="Abe T."/>
            <person name="Watanabe K."/>
        </authorList>
    </citation>
    <scope>NUCLEOTIDE SEQUENCE [LARGE SCALE GENOMIC DNA]</scope>
    <source>
        <strain evidence="2 3">MMFC1</strain>
    </source>
</reference>
<accession>A0A348AK69</accession>
<protein>
    <submittedName>
        <fullName evidence="2">Uncharacterized protein</fullName>
    </submittedName>
</protein>
<dbReference type="KEGG" id="mana:MAMMFC1_02151"/>
<keyword evidence="1" id="KW-1133">Transmembrane helix</keyword>
<dbReference type="RefSeq" id="WP_126308482.1">
    <property type="nucleotide sequence ID" value="NZ_AP018449.1"/>
</dbReference>
<evidence type="ECO:0000313" key="3">
    <source>
        <dbReference type="Proteomes" id="UP000276437"/>
    </source>
</evidence>
<dbReference type="Proteomes" id="UP000276437">
    <property type="component" value="Chromosome"/>
</dbReference>
<feature type="transmembrane region" description="Helical" evidence="1">
    <location>
        <begin position="12"/>
        <end position="38"/>
    </location>
</feature>
<dbReference type="EMBL" id="AP018449">
    <property type="protein sequence ID" value="BBB91467.1"/>
    <property type="molecule type" value="Genomic_DNA"/>
</dbReference>
<keyword evidence="1" id="KW-0812">Transmembrane</keyword>
<evidence type="ECO:0000313" key="2">
    <source>
        <dbReference type="EMBL" id="BBB91467.1"/>
    </source>
</evidence>
<name>A0A348AK69_9FIRM</name>
<sequence>MKTTDKKAGFSLQALPLFLFFGFHVVIGVAAAIAGVFVIANQGILYAGLGLIGAAIFALTNAVEGFIELFMGQGTG</sequence>
<dbReference type="AlphaFoldDB" id="A0A348AK69"/>
<gene>
    <name evidence="2" type="ORF">MAMMFC1_02151</name>
</gene>
<keyword evidence="1" id="KW-0472">Membrane</keyword>